<protein>
    <submittedName>
        <fullName evidence="2">Uncharacterized protein</fullName>
    </submittedName>
</protein>
<organism evidence="1 2">
    <name type="scientific">Panagrolaimus sp. JU765</name>
    <dbReference type="NCBI Taxonomy" id="591449"/>
    <lineage>
        <taxon>Eukaryota</taxon>
        <taxon>Metazoa</taxon>
        <taxon>Ecdysozoa</taxon>
        <taxon>Nematoda</taxon>
        <taxon>Chromadorea</taxon>
        <taxon>Rhabditida</taxon>
        <taxon>Tylenchina</taxon>
        <taxon>Panagrolaimomorpha</taxon>
        <taxon>Panagrolaimoidea</taxon>
        <taxon>Panagrolaimidae</taxon>
        <taxon>Panagrolaimus</taxon>
    </lineage>
</organism>
<sequence>MVYSYHRPTPSTTINDSSPFIDNVDHVDCNHVFGGSHHHQPHINSSQLQYLPMSVSVECINEELLALDDPNNYRCCCGLCHVVLATKLFLIFYVCITICGLIFGMMSAFVWIFIPFLVTTMTLYGFWQQKHKYLYPFLIISVVQLIVCLVMALVVVTFSIVNYDTLKVIIAYSTQSEPSAYTVVIAVGATVCGCCIMAIIHVWQSVIIYGCLQYYEFVYRRDQQTISLATGCPTLYENKYRVSMAPETFSRPVV</sequence>
<evidence type="ECO:0000313" key="1">
    <source>
        <dbReference type="Proteomes" id="UP000887576"/>
    </source>
</evidence>
<proteinExistence type="predicted"/>
<accession>A0AC34QJ77</accession>
<reference evidence="2" key="1">
    <citation type="submission" date="2022-11" db="UniProtKB">
        <authorList>
            <consortium name="WormBaseParasite"/>
        </authorList>
    </citation>
    <scope>IDENTIFICATION</scope>
</reference>
<name>A0AC34QJ77_9BILA</name>
<dbReference type="WBParaSite" id="JU765_v2.g16828.t1">
    <property type="protein sequence ID" value="JU765_v2.g16828.t1"/>
    <property type="gene ID" value="JU765_v2.g16828"/>
</dbReference>
<dbReference type="Proteomes" id="UP000887576">
    <property type="component" value="Unplaced"/>
</dbReference>
<evidence type="ECO:0000313" key="2">
    <source>
        <dbReference type="WBParaSite" id="JU765_v2.g16828.t1"/>
    </source>
</evidence>